<dbReference type="InterPro" id="IPR046513">
    <property type="entry name" value="DUF6691"/>
</dbReference>
<evidence type="ECO:0008006" key="4">
    <source>
        <dbReference type="Google" id="ProtNLM"/>
    </source>
</evidence>
<comment type="caution">
    <text evidence="2">The sequence shown here is derived from an EMBL/GenBank/DDBJ whole genome shotgun (WGS) entry which is preliminary data.</text>
</comment>
<evidence type="ECO:0000256" key="1">
    <source>
        <dbReference type="SAM" id="Phobius"/>
    </source>
</evidence>
<keyword evidence="1" id="KW-1133">Transmembrane helix</keyword>
<dbReference type="RefSeq" id="WP_174626667.1">
    <property type="nucleotide sequence ID" value="NZ_CADCXN010000081.1"/>
</dbReference>
<keyword evidence="1" id="KW-0812">Transmembrane</keyword>
<dbReference type="Proteomes" id="UP000494216">
    <property type="component" value="Unassembled WGS sequence"/>
</dbReference>
<feature type="transmembrane region" description="Helical" evidence="1">
    <location>
        <begin position="41"/>
        <end position="61"/>
    </location>
</feature>
<reference evidence="2 3" key="1">
    <citation type="submission" date="2020-02" db="EMBL/GenBank/DDBJ databases">
        <authorList>
            <person name="Hogendoorn C."/>
        </authorList>
    </citation>
    <scope>NUCLEOTIDE SEQUENCE [LARGE SCALE GENOMIC DNA]</scope>
    <source>
        <strain evidence="2">METHB21</strain>
    </source>
</reference>
<dbReference type="Pfam" id="PF20398">
    <property type="entry name" value="DUF6691"/>
    <property type="match status" value="1"/>
</dbReference>
<keyword evidence="3" id="KW-1185">Reference proteome</keyword>
<protein>
    <recommendedName>
        <fullName evidence="4">YeeE/YedE family protein</fullName>
    </recommendedName>
</protein>
<feature type="transmembrane region" description="Helical" evidence="1">
    <location>
        <begin position="82"/>
        <end position="103"/>
    </location>
</feature>
<dbReference type="AlphaFoldDB" id="A0A8S0Y6P7"/>
<dbReference type="EMBL" id="CADCXN010000081">
    <property type="protein sequence ID" value="CAA9891847.1"/>
    <property type="molecule type" value="Genomic_DNA"/>
</dbReference>
<sequence length="140" mass="14897">MNSNFSSFISGLVFGLGLVISQMTNPVKVLAFLDVAGSWDPTLAFVMADALLTLGLLQRLIRKRPEQIQDTDLQACVNPKAGVDAKLISGSAIFGIGWGLSGFCPGPALIGLTSGLAGSYVFAGAMFIGFFLFNRLHRDR</sequence>
<keyword evidence="1" id="KW-0472">Membrane</keyword>
<name>A0A8S0Y6P7_9GAMM</name>
<evidence type="ECO:0000313" key="3">
    <source>
        <dbReference type="Proteomes" id="UP000494216"/>
    </source>
</evidence>
<organism evidence="2 3">
    <name type="scientific">Candidatus Methylobacter favarea</name>
    <dbReference type="NCBI Taxonomy" id="2707345"/>
    <lineage>
        <taxon>Bacteria</taxon>
        <taxon>Pseudomonadati</taxon>
        <taxon>Pseudomonadota</taxon>
        <taxon>Gammaproteobacteria</taxon>
        <taxon>Methylococcales</taxon>
        <taxon>Methylococcaceae</taxon>
        <taxon>Methylobacter</taxon>
    </lineage>
</organism>
<proteinExistence type="predicted"/>
<gene>
    <name evidence="2" type="ORF">METHB2_500007</name>
</gene>
<accession>A0A8S0Y6P7</accession>
<feature type="transmembrane region" description="Helical" evidence="1">
    <location>
        <begin position="109"/>
        <end position="133"/>
    </location>
</feature>
<evidence type="ECO:0000313" key="2">
    <source>
        <dbReference type="EMBL" id="CAA9891847.1"/>
    </source>
</evidence>